<evidence type="ECO:0000313" key="3">
    <source>
        <dbReference type="EMBL" id="EEH63562.1"/>
    </source>
</evidence>
<feature type="chain" id="PRO_5002902243" description="PKD domain-containing protein" evidence="1">
    <location>
        <begin position="26"/>
        <end position="173"/>
    </location>
</feature>
<dbReference type="InterPro" id="IPR013783">
    <property type="entry name" value="Ig-like_fold"/>
</dbReference>
<gene>
    <name evidence="3" type="ORF">HMPREF0044_1163</name>
</gene>
<protein>
    <recommendedName>
        <fullName evidence="2">PKD domain-containing protein</fullName>
    </recommendedName>
</protein>
<dbReference type="GO" id="GO:0005975">
    <property type="term" value="P:carbohydrate metabolic process"/>
    <property type="evidence" value="ECO:0007669"/>
    <property type="project" value="UniProtKB-ARBA"/>
</dbReference>
<organism evidence="3 4">
    <name type="scientific">Gleimia coleocanis DSM 15436</name>
    <dbReference type="NCBI Taxonomy" id="525245"/>
    <lineage>
        <taxon>Bacteria</taxon>
        <taxon>Bacillati</taxon>
        <taxon>Actinomycetota</taxon>
        <taxon>Actinomycetes</taxon>
        <taxon>Actinomycetales</taxon>
        <taxon>Actinomycetaceae</taxon>
        <taxon>Gleimia</taxon>
    </lineage>
</organism>
<accession>C0W173</accession>
<dbReference type="Proteomes" id="UP000010301">
    <property type="component" value="Unassembled WGS sequence"/>
</dbReference>
<keyword evidence="1" id="KW-0732">Signal</keyword>
<dbReference type="HOGENOM" id="CLU_1544341_0_0_11"/>
<keyword evidence="4" id="KW-1185">Reference proteome</keyword>
<name>C0W173_9ACTO</name>
<evidence type="ECO:0000259" key="2">
    <source>
        <dbReference type="PROSITE" id="PS50093"/>
    </source>
</evidence>
<dbReference type="AlphaFoldDB" id="C0W173"/>
<reference evidence="3 4" key="1">
    <citation type="submission" date="2009-01" db="EMBL/GenBank/DDBJ databases">
        <authorList>
            <person name="Qin X."/>
            <person name="Bachman B."/>
            <person name="Battles P."/>
            <person name="Bell A."/>
            <person name="Bess C."/>
            <person name="Bickham C."/>
            <person name="Chaboub L."/>
            <person name="Chen D."/>
            <person name="Coyle M."/>
            <person name="Deiros D.R."/>
            <person name="Dinh H."/>
            <person name="Forbes L."/>
            <person name="Fowler G."/>
            <person name="Francisco L."/>
            <person name="Fu Q."/>
            <person name="Gubbala S."/>
            <person name="Hale W."/>
            <person name="Han Y."/>
            <person name="Hemphill L."/>
            <person name="Highlander S.K."/>
            <person name="Hirani K."/>
            <person name="Hogues M."/>
            <person name="Jackson L."/>
            <person name="Jakkamsetti A."/>
            <person name="Javaid M."/>
            <person name="Jiang H."/>
            <person name="Korchina V."/>
            <person name="Kovar C."/>
            <person name="Lara F."/>
            <person name="Lee S."/>
            <person name="Mata R."/>
            <person name="Mathew T."/>
            <person name="Moen C."/>
            <person name="Morales K."/>
            <person name="Munidasa M."/>
            <person name="Nazareth L."/>
            <person name="Ngo R."/>
            <person name="Nguyen L."/>
            <person name="Okwuonu G."/>
            <person name="Ongeri F."/>
            <person name="Patil S."/>
            <person name="Petrosino J."/>
            <person name="Pham C."/>
            <person name="Pham P."/>
            <person name="Pu L.-L."/>
            <person name="Puazo M."/>
            <person name="Raj R."/>
            <person name="Reid J."/>
            <person name="Rouhana J."/>
            <person name="Saada N."/>
            <person name="Shang Y."/>
            <person name="Simmons D."/>
            <person name="Thornton R."/>
            <person name="Warren J."/>
            <person name="Weissenberger G."/>
            <person name="Zhang J."/>
            <person name="Zhang L."/>
            <person name="Zhou C."/>
            <person name="Zhu D."/>
            <person name="Muzny D."/>
            <person name="Worley K."/>
            <person name="Gibbs R."/>
        </authorList>
    </citation>
    <scope>NUCLEOTIDE SEQUENCE [LARGE SCALE GENOMIC DNA]</scope>
    <source>
        <strain evidence="3 4">DSM 15436</strain>
    </source>
</reference>
<evidence type="ECO:0000313" key="4">
    <source>
        <dbReference type="Proteomes" id="UP000010301"/>
    </source>
</evidence>
<dbReference type="Gene3D" id="2.60.40.10">
    <property type="entry name" value="Immunoglobulins"/>
    <property type="match status" value="1"/>
</dbReference>
<comment type="caution">
    <text evidence="3">The sequence shown here is derived from an EMBL/GenBank/DDBJ whole genome shotgun (WGS) entry which is preliminary data.</text>
</comment>
<dbReference type="EMBL" id="ACFG01000032">
    <property type="protein sequence ID" value="EEH63562.1"/>
    <property type="molecule type" value="Genomic_DNA"/>
</dbReference>
<dbReference type="InterPro" id="IPR000601">
    <property type="entry name" value="PKD_dom"/>
</dbReference>
<proteinExistence type="predicted"/>
<evidence type="ECO:0000256" key="1">
    <source>
        <dbReference type="SAM" id="SignalP"/>
    </source>
</evidence>
<sequence length="173" mass="19297">MKKYAPLAVIFSLTFTITFSYSALAVEVPKNSQDDSTDKTGVVYTGRSDQFHGYSPDGYELHLLTTTPTPQTQTLDSELGNVNIKWIPQSYTYNFGGGTQLQTQDPGSPYPNQTVTHPYDKTGIYYPTLTTTWDAEVTLNNITLRFNGTHQTQSPPLKLEILKAHQDLTALEN</sequence>
<feature type="domain" description="PKD" evidence="2">
    <location>
        <begin position="88"/>
        <end position="132"/>
    </location>
</feature>
<dbReference type="PROSITE" id="PS50093">
    <property type="entry name" value="PKD"/>
    <property type="match status" value="1"/>
</dbReference>
<feature type="signal peptide" evidence="1">
    <location>
        <begin position="1"/>
        <end position="25"/>
    </location>
</feature>